<dbReference type="Proteomes" id="UP001234343">
    <property type="component" value="Unassembled WGS sequence"/>
</dbReference>
<gene>
    <name evidence="2" type="ORF">QTP81_00500</name>
</gene>
<sequence>MAWLADNLIATLVWGGLALILLEMLLFRFNSLILFSFGMGGFVSGILADWSLLANETHYIGICMLLTTAFSLLIFRPAFKDLRASVDPTRAASDLVGYRFLLVDDVSDKHKAVHHYSGIAWRLRSKDAIKAGTWVEVVRADLGEFTIRPRPEL</sequence>
<protein>
    <submittedName>
        <fullName evidence="2">NfeD family protein</fullName>
    </submittedName>
</protein>
<dbReference type="EMBL" id="JAUCBP010000001">
    <property type="protein sequence ID" value="MDM7859081.1"/>
    <property type="molecule type" value="Genomic_DNA"/>
</dbReference>
<keyword evidence="1" id="KW-1133">Transmembrane helix</keyword>
<name>A0ABT7SSB6_9ALTE</name>
<accession>A0ABT7SSB6</accession>
<keyword evidence="3" id="KW-1185">Reference proteome</keyword>
<organism evidence="2 3">
    <name type="scientific">Alteromonas arenosi</name>
    <dbReference type="NCBI Taxonomy" id="3055817"/>
    <lineage>
        <taxon>Bacteria</taxon>
        <taxon>Pseudomonadati</taxon>
        <taxon>Pseudomonadota</taxon>
        <taxon>Gammaproteobacteria</taxon>
        <taxon>Alteromonadales</taxon>
        <taxon>Alteromonadaceae</taxon>
        <taxon>Alteromonas/Salinimonas group</taxon>
        <taxon>Alteromonas</taxon>
    </lineage>
</organism>
<evidence type="ECO:0000313" key="2">
    <source>
        <dbReference type="EMBL" id="MDM7859081.1"/>
    </source>
</evidence>
<feature type="transmembrane region" description="Helical" evidence="1">
    <location>
        <begin position="58"/>
        <end position="75"/>
    </location>
</feature>
<proteinExistence type="predicted"/>
<feature type="transmembrane region" description="Helical" evidence="1">
    <location>
        <begin position="32"/>
        <end position="52"/>
    </location>
</feature>
<keyword evidence="1" id="KW-0472">Membrane</keyword>
<dbReference type="RefSeq" id="WP_289362981.1">
    <property type="nucleotide sequence ID" value="NZ_JAUCBP010000001.1"/>
</dbReference>
<keyword evidence="1" id="KW-0812">Transmembrane</keyword>
<comment type="caution">
    <text evidence="2">The sequence shown here is derived from an EMBL/GenBank/DDBJ whole genome shotgun (WGS) entry which is preliminary data.</text>
</comment>
<feature type="transmembrane region" description="Helical" evidence="1">
    <location>
        <begin position="6"/>
        <end position="25"/>
    </location>
</feature>
<reference evidence="2 3" key="1">
    <citation type="submission" date="2023-06" db="EMBL/GenBank/DDBJ databases">
        <title>Alteromonas sp. ASW11-36 isolated from intertidal sand.</title>
        <authorList>
            <person name="Li Y."/>
        </authorList>
    </citation>
    <scope>NUCLEOTIDE SEQUENCE [LARGE SCALE GENOMIC DNA]</scope>
    <source>
        <strain evidence="2 3">ASW11-36</strain>
    </source>
</reference>
<evidence type="ECO:0000256" key="1">
    <source>
        <dbReference type="SAM" id="Phobius"/>
    </source>
</evidence>
<evidence type="ECO:0000313" key="3">
    <source>
        <dbReference type="Proteomes" id="UP001234343"/>
    </source>
</evidence>